<evidence type="ECO:0000313" key="6">
    <source>
        <dbReference type="EMBL" id="KAJ1927288.1"/>
    </source>
</evidence>
<feature type="repeat" description="WD" evidence="4">
    <location>
        <begin position="368"/>
        <end position="403"/>
    </location>
</feature>
<gene>
    <name evidence="6" type="primary">ISY1_1</name>
    <name evidence="6" type="ORF">IWQ60_003060</name>
</gene>
<accession>A0A9W8ADM8</accession>
<dbReference type="FunFam" id="1.10.287.660:FF:000001">
    <property type="entry name" value="pre-mRNA-splicing factor ISY1 homolog"/>
    <property type="match status" value="1"/>
</dbReference>
<dbReference type="InterPro" id="IPR009360">
    <property type="entry name" value="Isy1"/>
</dbReference>
<dbReference type="InterPro" id="IPR029012">
    <property type="entry name" value="Helix_hairpin_bin_sf"/>
</dbReference>
<dbReference type="Pfam" id="PF06246">
    <property type="entry name" value="Isy1"/>
    <property type="match status" value="1"/>
</dbReference>
<dbReference type="PROSITE" id="PS50082">
    <property type="entry name" value="WD_REPEATS_2"/>
    <property type="match status" value="2"/>
</dbReference>
<dbReference type="PROSITE" id="PS50294">
    <property type="entry name" value="WD_REPEATS_REGION"/>
    <property type="match status" value="1"/>
</dbReference>
<dbReference type="SMART" id="SM00320">
    <property type="entry name" value="WD40"/>
    <property type="match status" value="4"/>
</dbReference>
<dbReference type="GO" id="GO:0005634">
    <property type="term" value="C:nucleus"/>
    <property type="evidence" value="ECO:0007669"/>
    <property type="project" value="UniProtKB-SubCell"/>
</dbReference>
<dbReference type="SUPFAM" id="SSF50978">
    <property type="entry name" value="WD40 repeat-like"/>
    <property type="match status" value="1"/>
</dbReference>
<dbReference type="Gene3D" id="2.130.10.10">
    <property type="entry name" value="YVTN repeat-like/Quinoprotein amine dehydrogenase"/>
    <property type="match status" value="2"/>
</dbReference>
<dbReference type="OrthoDB" id="1739576at2759"/>
<dbReference type="AlphaFoldDB" id="A0A9W8ADM8"/>
<dbReference type="InterPro" id="IPR001680">
    <property type="entry name" value="WD40_rpt"/>
</dbReference>
<keyword evidence="3" id="KW-0539">Nucleus</keyword>
<protein>
    <submittedName>
        <fullName evidence="6">NineTeen Complex (NTC) component</fullName>
    </submittedName>
</protein>
<evidence type="ECO:0000256" key="5">
    <source>
        <dbReference type="SAM" id="MobiDB-lite"/>
    </source>
</evidence>
<dbReference type="GO" id="GO:0000350">
    <property type="term" value="P:generation of catalytic spliceosome for second transesterification step"/>
    <property type="evidence" value="ECO:0007669"/>
    <property type="project" value="InterPro"/>
</dbReference>
<reference evidence="6" key="1">
    <citation type="submission" date="2022-07" db="EMBL/GenBank/DDBJ databases">
        <title>Phylogenomic reconstructions and comparative analyses of Kickxellomycotina fungi.</title>
        <authorList>
            <person name="Reynolds N.K."/>
            <person name="Stajich J.E."/>
            <person name="Barry K."/>
            <person name="Grigoriev I.V."/>
            <person name="Crous P."/>
            <person name="Smith M.E."/>
        </authorList>
    </citation>
    <scope>NUCLEOTIDE SEQUENCE</scope>
    <source>
        <strain evidence="6">RSA 861</strain>
    </source>
</reference>
<dbReference type="InterPro" id="IPR037200">
    <property type="entry name" value="Isy1_sf"/>
</dbReference>
<comment type="subcellular location">
    <subcellularLocation>
        <location evidence="1">Nucleus</location>
    </subcellularLocation>
</comment>
<dbReference type="EMBL" id="JANBPT010000125">
    <property type="protein sequence ID" value="KAJ1927288.1"/>
    <property type="molecule type" value="Genomic_DNA"/>
</dbReference>
<keyword evidence="7" id="KW-1185">Reference proteome</keyword>
<name>A0A9W8ADM8_9FUNG</name>
<comment type="similarity">
    <text evidence="2">Belongs to the ISY1 family.</text>
</comment>
<evidence type="ECO:0000256" key="1">
    <source>
        <dbReference type="ARBA" id="ARBA00004123"/>
    </source>
</evidence>
<evidence type="ECO:0000313" key="7">
    <source>
        <dbReference type="Proteomes" id="UP001150569"/>
    </source>
</evidence>
<dbReference type="InterPro" id="IPR036322">
    <property type="entry name" value="WD40_repeat_dom_sf"/>
</dbReference>
<feature type="region of interest" description="Disordered" evidence="5">
    <location>
        <begin position="543"/>
        <end position="586"/>
    </location>
</feature>
<dbReference type="PANTHER" id="PTHR13021">
    <property type="entry name" value="PRE-MRNA-SPLICING FACTOR ISY1"/>
    <property type="match status" value="1"/>
</dbReference>
<evidence type="ECO:0000256" key="4">
    <source>
        <dbReference type="PROSITE-ProRule" id="PRU00221"/>
    </source>
</evidence>
<evidence type="ECO:0000256" key="3">
    <source>
        <dbReference type="ARBA" id="ARBA00023242"/>
    </source>
</evidence>
<dbReference type="SUPFAM" id="SSF140102">
    <property type="entry name" value="ISY1 domain-like"/>
    <property type="match status" value="1"/>
</dbReference>
<dbReference type="InterPro" id="IPR015943">
    <property type="entry name" value="WD40/YVTN_repeat-like_dom_sf"/>
</dbReference>
<dbReference type="Proteomes" id="UP001150569">
    <property type="component" value="Unassembled WGS sequence"/>
</dbReference>
<dbReference type="Gene3D" id="1.10.287.660">
    <property type="entry name" value="Helix hairpin bin"/>
    <property type="match status" value="1"/>
</dbReference>
<sequence length="586" mass="65277">MARNQEKAQSMLYRFREAQAEELGLKPIREKRPYLASEVDTVPEAERWRQQVIREIARKVASIHDSSLSDYQIRDLNDDINKSMREKRHWEDRILELGGPDYSKIGPKMLDHQGKEVPGNRGYRYFGRAKDLPGVRELLEQEAPKLPQKSRHELYKRIDTDYYGYRDEDDGGALVEYEARQERLLLHPVDVIPRLYLNRTARVAHDETYVLQLCWIPASLTHHGETSVTGTLTQLAASTSNQRITLYDAQRLAPVHELNFHAGAIKHIQPVAGHPHLFLSAAVDSCVVIRDLRTAGAGNGPVQRIAAPVPSFRQPRRGQDPFAVLAADVDGAGQMLAAGTNFSPDFEEAILALYDLRQVGQGPVRQYVESHGEDITQVKFHPLRSGVLLTGSEDGLVCLFDLNQECEDDAVTAVGNTESSVNLAGWFGPSAEYVYAASPFDNFTLWGIRDDGLDLIHRWADTRQLGGPGCPTDYIVDCHYNPHSQRLFLTTGSNEGQIQNFHVGMGDLRLCQALDGGHSEVVRAVLWSPDQSVLISGGEDAQLSAWTSAPPPPESEMAASTSTQPLWHESAGSTSSARNPSRFRPY</sequence>
<feature type="repeat" description="WD" evidence="4">
    <location>
        <begin position="515"/>
        <end position="546"/>
    </location>
</feature>
<evidence type="ECO:0000256" key="2">
    <source>
        <dbReference type="ARBA" id="ARBA00007002"/>
    </source>
</evidence>
<keyword evidence="4" id="KW-0853">WD repeat</keyword>
<organism evidence="6 7">
    <name type="scientific">Tieghemiomyces parasiticus</name>
    <dbReference type="NCBI Taxonomy" id="78921"/>
    <lineage>
        <taxon>Eukaryota</taxon>
        <taxon>Fungi</taxon>
        <taxon>Fungi incertae sedis</taxon>
        <taxon>Zoopagomycota</taxon>
        <taxon>Kickxellomycotina</taxon>
        <taxon>Dimargaritomycetes</taxon>
        <taxon>Dimargaritales</taxon>
        <taxon>Dimargaritaceae</taxon>
        <taxon>Tieghemiomyces</taxon>
    </lineage>
</organism>
<proteinExistence type="inferred from homology"/>
<comment type="caution">
    <text evidence="6">The sequence shown here is derived from an EMBL/GenBank/DDBJ whole genome shotgun (WGS) entry which is preliminary data.</text>
</comment>
<dbReference type="Pfam" id="PF00400">
    <property type="entry name" value="WD40"/>
    <property type="match status" value="2"/>
</dbReference>